<reference evidence="2" key="1">
    <citation type="submission" date="2015-07" db="EMBL/GenBank/DDBJ databases">
        <authorList>
            <person name="Rodrigo-Torres Lidia"/>
            <person name="Arahal R.David."/>
        </authorList>
    </citation>
    <scope>NUCLEOTIDE SEQUENCE [LARGE SCALE GENOMIC DNA]</scope>
    <source>
        <strain evidence="2">CECT 4801</strain>
    </source>
</reference>
<dbReference type="Proteomes" id="UP000048926">
    <property type="component" value="Unassembled WGS sequence"/>
</dbReference>
<accession>A0A0M6YB09</accession>
<evidence type="ECO:0000313" key="2">
    <source>
        <dbReference type="Proteomes" id="UP000048926"/>
    </source>
</evidence>
<evidence type="ECO:0000313" key="1">
    <source>
        <dbReference type="EMBL" id="CTQ47265.1"/>
    </source>
</evidence>
<protein>
    <submittedName>
        <fullName evidence="1">Uncharacterized protein</fullName>
    </submittedName>
</protein>
<dbReference type="EMBL" id="CXST01000006">
    <property type="protein sequence ID" value="CTQ47265.1"/>
    <property type="molecule type" value="Genomic_DNA"/>
</dbReference>
<gene>
    <name evidence="1" type="ORF">LAL4801_05727</name>
</gene>
<name>A0A0M6YB09_9HYPH</name>
<proteinExistence type="predicted"/>
<organism evidence="1 2">
    <name type="scientific">Roseibium aggregatum</name>
    <dbReference type="NCBI Taxonomy" id="187304"/>
    <lineage>
        <taxon>Bacteria</taxon>
        <taxon>Pseudomonadati</taxon>
        <taxon>Pseudomonadota</taxon>
        <taxon>Alphaproteobacteria</taxon>
        <taxon>Hyphomicrobiales</taxon>
        <taxon>Stappiaceae</taxon>
        <taxon>Roseibium</taxon>
    </lineage>
</organism>
<keyword evidence="2" id="KW-1185">Reference proteome</keyword>
<dbReference type="AlphaFoldDB" id="A0A0M6YB09"/>
<sequence length="30" mass="3547">MKSSVGVEFLAKFRGKLKFYSQETSYERTE</sequence>